<dbReference type="AlphaFoldDB" id="A0A426V3L6"/>
<dbReference type="GO" id="GO:0005886">
    <property type="term" value="C:plasma membrane"/>
    <property type="evidence" value="ECO:0007669"/>
    <property type="project" value="UniProtKB-SubCell"/>
</dbReference>
<keyword evidence="3" id="KW-1003">Cell membrane</keyword>
<keyword evidence="8" id="KW-0046">Antibiotic resistance</keyword>
<accession>A0A426V3L6</accession>
<dbReference type="SMART" id="SM00382">
    <property type="entry name" value="AAA"/>
    <property type="match status" value="1"/>
</dbReference>
<comment type="caution">
    <text evidence="10">The sequence shown here is derived from an EMBL/GenBank/DDBJ whole genome shotgun (WGS) entry which is preliminary data.</text>
</comment>
<dbReference type="Gene3D" id="3.40.50.300">
    <property type="entry name" value="P-loop containing nucleotide triphosphate hydrolases"/>
    <property type="match status" value="1"/>
</dbReference>
<evidence type="ECO:0000256" key="7">
    <source>
        <dbReference type="ARBA" id="ARBA00023136"/>
    </source>
</evidence>
<evidence type="ECO:0000256" key="3">
    <source>
        <dbReference type="ARBA" id="ARBA00022475"/>
    </source>
</evidence>
<dbReference type="InterPro" id="IPR003593">
    <property type="entry name" value="AAA+_ATPase"/>
</dbReference>
<dbReference type="GO" id="GO:0046677">
    <property type="term" value="P:response to antibiotic"/>
    <property type="evidence" value="ECO:0007669"/>
    <property type="project" value="UniProtKB-KW"/>
</dbReference>
<dbReference type="OrthoDB" id="9804819at2"/>
<keyword evidence="7" id="KW-0472">Membrane</keyword>
<dbReference type="PANTHER" id="PTHR42711">
    <property type="entry name" value="ABC TRANSPORTER ATP-BINDING PROTEIN"/>
    <property type="match status" value="1"/>
</dbReference>
<name>A0A426V3L6_9ACTN</name>
<dbReference type="RefSeq" id="WP_125245898.1">
    <property type="nucleotide sequence ID" value="NZ_RSEB01000001.1"/>
</dbReference>
<evidence type="ECO:0000256" key="6">
    <source>
        <dbReference type="ARBA" id="ARBA00022967"/>
    </source>
</evidence>
<keyword evidence="11" id="KW-1185">Reference proteome</keyword>
<dbReference type="FunFam" id="3.40.50.300:FF:000589">
    <property type="entry name" value="ABC transporter, ATP-binding subunit"/>
    <property type="match status" value="1"/>
</dbReference>
<dbReference type="InterPro" id="IPR003439">
    <property type="entry name" value="ABC_transporter-like_ATP-bd"/>
</dbReference>
<evidence type="ECO:0000256" key="2">
    <source>
        <dbReference type="ARBA" id="ARBA00022448"/>
    </source>
</evidence>
<dbReference type="SUPFAM" id="SSF52540">
    <property type="entry name" value="P-loop containing nucleoside triphosphate hydrolases"/>
    <property type="match status" value="1"/>
</dbReference>
<keyword evidence="6" id="KW-1278">Translocase</keyword>
<dbReference type="Pfam" id="PF00005">
    <property type="entry name" value="ABC_tran"/>
    <property type="match status" value="1"/>
</dbReference>
<dbReference type="InterPro" id="IPR050763">
    <property type="entry name" value="ABC_transporter_ATP-binding"/>
</dbReference>
<evidence type="ECO:0000256" key="5">
    <source>
        <dbReference type="ARBA" id="ARBA00022840"/>
    </source>
</evidence>
<keyword evidence="5 10" id="KW-0067">ATP-binding</keyword>
<dbReference type="InterPro" id="IPR027417">
    <property type="entry name" value="P-loop_NTPase"/>
</dbReference>
<reference evidence="10 11" key="1">
    <citation type="submission" date="2018-12" db="EMBL/GenBank/DDBJ databases">
        <title>Glycomyces sp. YIM 121974 draft genome.</title>
        <authorList>
            <person name="Li Q."/>
        </authorList>
    </citation>
    <scope>NUCLEOTIDE SEQUENCE [LARGE SCALE GENOMIC DNA]</scope>
    <source>
        <strain evidence="10 11">YIM 121974</strain>
    </source>
</reference>
<dbReference type="GO" id="GO:0005524">
    <property type="term" value="F:ATP binding"/>
    <property type="evidence" value="ECO:0007669"/>
    <property type="project" value="UniProtKB-KW"/>
</dbReference>
<dbReference type="PROSITE" id="PS00211">
    <property type="entry name" value="ABC_TRANSPORTER_1"/>
    <property type="match status" value="1"/>
</dbReference>
<dbReference type="Proteomes" id="UP000277256">
    <property type="component" value="Unassembled WGS sequence"/>
</dbReference>
<sequence length="289" mass="31500">MSPVIDIDDLTFTYPKAAEPAVRGIGFSVEAGEVFGFLGPSGAGKSTTQKILTGLLTGHGGSVAVWGKEPAAWKAEYYQRIGVSFELPNHYLKLTGLENLEFFASLYDGPTEDPMALLERVGLADAAHVRVGKYSKGMQMRLVFVRALLHRPGLLFLDEPTSGMDPANARIVKDMVNELRAEGRTVFLTTHDMTTADQLCDRVAFMVKGRIAALASPAEHKLSRSRRTVTVTYRALGSDDLAAKDFPLDGLGEDEAFRSLLREAAVESVHSQEADLEDVFIDVTGRKLP</sequence>
<keyword evidence="2" id="KW-0813">Transport</keyword>
<dbReference type="EMBL" id="RSEB01000001">
    <property type="protein sequence ID" value="RRS01420.1"/>
    <property type="molecule type" value="Genomic_DNA"/>
</dbReference>
<comment type="subcellular location">
    <subcellularLocation>
        <location evidence="1">Cell membrane</location>
        <topology evidence="1">Peripheral membrane protein</topology>
    </subcellularLocation>
</comment>
<evidence type="ECO:0000256" key="4">
    <source>
        <dbReference type="ARBA" id="ARBA00022741"/>
    </source>
</evidence>
<organism evidence="10 11">
    <name type="scientific">Glycomyces terrestris</name>
    <dbReference type="NCBI Taxonomy" id="2493553"/>
    <lineage>
        <taxon>Bacteria</taxon>
        <taxon>Bacillati</taxon>
        <taxon>Actinomycetota</taxon>
        <taxon>Actinomycetes</taxon>
        <taxon>Glycomycetales</taxon>
        <taxon>Glycomycetaceae</taxon>
        <taxon>Glycomyces</taxon>
    </lineage>
</organism>
<gene>
    <name evidence="10" type="ORF">EIW28_01195</name>
</gene>
<evidence type="ECO:0000313" key="10">
    <source>
        <dbReference type="EMBL" id="RRS01420.1"/>
    </source>
</evidence>
<evidence type="ECO:0000259" key="9">
    <source>
        <dbReference type="PROSITE" id="PS50893"/>
    </source>
</evidence>
<keyword evidence="4" id="KW-0547">Nucleotide-binding</keyword>
<evidence type="ECO:0000256" key="1">
    <source>
        <dbReference type="ARBA" id="ARBA00004202"/>
    </source>
</evidence>
<proteinExistence type="predicted"/>
<protein>
    <submittedName>
        <fullName evidence="10">ABC transporter ATP-binding protein</fullName>
    </submittedName>
</protein>
<dbReference type="PANTHER" id="PTHR42711:SF18">
    <property type="entry name" value="ABC TRANSPORTER, ATP-BINDING PROTEIN"/>
    <property type="match status" value="1"/>
</dbReference>
<dbReference type="PROSITE" id="PS50893">
    <property type="entry name" value="ABC_TRANSPORTER_2"/>
    <property type="match status" value="1"/>
</dbReference>
<dbReference type="GO" id="GO:0016887">
    <property type="term" value="F:ATP hydrolysis activity"/>
    <property type="evidence" value="ECO:0007669"/>
    <property type="project" value="InterPro"/>
</dbReference>
<evidence type="ECO:0000256" key="8">
    <source>
        <dbReference type="ARBA" id="ARBA00023251"/>
    </source>
</evidence>
<dbReference type="InterPro" id="IPR017871">
    <property type="entry name" value="ABC_transporter-like_CS"/>
</dbReference>
<evidence type="ECO:0000313" key="11">
    <source>
        <dbReference type="Proteomes" id="UP000277256"/>
    </source>
</evidence>
<dbReference type="CDD" id="cd03230">
    <property type="entry name" value="ABC_DR_subfamily_A"/>
    <property type="match status" value="1"/>
</dbReference>
<feature type="domain" description="ABC transporter" evidence="9">
    <location>
        <begin position="5"/>
        <end position="233"/>
    </location>
</feature>